<dbReference type="RefSeq" id="WP_068911768.1">
    <property type="nucleotide sequence ID" value="NZ_MBEW02000001.1"/>
</dbReference>
<evidence type="ECO:0000313" key="3">
    <source>
        <dbReference type="Proteomes" id="UP000093352"/>
    </source>
</evidence>
<dbReference type="AlphaFoldDB" id="A0A371IPG2"/>
<dbReference type="EMBL" id="MBEW02000001">
    <property type="protein sequence ID" value="RDY22346.1"/>
    <property type="molecule type" value="Genomic_DNA"/>
</dbReference>
<name>A0A371IPG2_9FIRM</name>
<comment type="caution">
    <text evidence="2">The sequence shown here is derived from an EMBL/GenBank/DDBJ whole genome shotgun (WGS) entry which is preliminary data.</text>
</comment>
<dbReference type="Pfam" id="PF20097">
    <property type="entry name" value="DUF6487"/>
    <property type="match status" value="1"/>
</dbReference>
<evidence type="ECO:0000259" key="1">
    <source>
        <dbReference type="Pfam" id="PF20097"/>
    </source>
</evidence>
<dbReference type="InterPro" id="IPR045504">
    <property type="entry name" value="DUF6487"/>
</dbReference>
<evidence type="ECO:0000313" key="2">
    <source>
        <dbReference type="EMBL" id="RDY22346.1"/>
    </source>
</evidence>
<reference evidence="2 3" key="1">
    <citation type="journal article" date="2016" name="Genome Announc.">
        <title>Draft Genome Sequence of Criibacterium bergeronii gen. nov., sp. nov., Strain CCRI-22567T, Isolated from a Vaginal Sample from a Woman with Bacterial Vaginosis.</title>
        <authorList>
            <person name="Maheux A.F."/>
            <person name="Berube E."/>
            <person name="Boudreau D.K."/>
            <person name="Raymond F."/>
            <person name="Corbeil J."/>
            <person name="Roy P.H."/>
            <person name="Boissinot M."/>
            <person name="Omar R.F."/>
        </authorList>
    </citation>
    <scope>NUCLEOTIDE SEQUENCE [LARGE SCALE GENOMIC DNA]</scope>
    <source>
        <strain evidence="2 3">CCRI-22567</strain>
    </source>
</reference>
<protein>
    <recommendedName>
        <fullName evidence="1">DUF6487 domain-containing protein</fullName>
    </recommendedName>
</protein>
<proteinExistence type="predicted"/>
<gene>
    <name evidence="2" type="ORF">BBG48_001115</name>
</gene>
<accession>A0A371IPG2</accession>
<organism evidence="2 3">
    <name type="scientific">Criibacterium bergeronii</name>
    <dbReference type="NCBI Taxonomy" id="1871336"/>
    <lineage>
        <taxon>Bacteria</taxon>
        <taxon>Bacillati</taxon>
        <taxon>Bacillota</taxon>
        <taxon>Clostridia</taxon>
        <taxon>Peptostreptococcales</taxon>
        <taxon>Filifactoraceae</taxon>
        <taxon>Criibacterium</taxon>
    </lineage>
</organism>
<dbReference type="STRING" id="1871336.BBG48_01385"/>
<dbReference type="Proteomes" id="UP000093352">
    <property type="component" value="Unassembled WGS sequence"/>
</dbReference>
<keyword evidence="3" id="KW-1185">Reference proteome</keyword>
<sequence>MDCPNCGKEMQSGFLQAGNIIAFNKTRHKLSLNPKDQDDVMIASKAIFSTDFNGFICKVCGLVVFDYKNSISRL</sequence>
<feature type="domain" description="DUF6487" evidence="1">
    <location>
        <begin position="3"/>
        <end position="69"/>
    </location>
</feature>